<protein>
    <submittedName>
        <fullName evidence="1">Uncharacterized protein</fullName>
    </submittedName>
</protein>
<proteinExistence type="predicted"/>
<accession>A0ACC3CHQ8</accession>
<sequence length="445" mass="44287">MLHQLANEAVRASGRVEMALRRSGMLFASRGDSAASAGGAGDGAGGGGAPSAGRAPNGHGGGSGGGRGSSSSRRNVAPASPSAGDPRRRSGRERRRQSPPAAPLWVVPPADVAAVERALAAVTPEELCVMPTDYMPTTTDTWAGGDSDSGDERGGPGGGDDPGGDGAIIAGGGVSSRGRVGGAEADTVFPTTGNSRSGSFPTPADDDAYAIIHIPVSVGRLVNMSVFILPAGTAIPLHDHPGMTVVTKVLWGTLHVKSYDLVRPRGSGGRRLASSGRDGIPSGPDHGTPNGWHAGANGGTSPASVADGSPLPPSPSASPALWPPNASVPLPPGLAVAHPPQTLVGGDIRTLGPAGGGNIHHFRASPEGRCALLDVSLPPYDFPGGRGVHYFAPAAALDADTAASLAAAGVVAPPGVTFVTLTEVPSPPSYRTVDAEYCGPTVTVL</sequence>
<reference evidence="1" key="1">
    <citation type="submission" date="2019-11" db="EMBL/GenBank/DDBJ databases">
        <title>Nori genome reveals adaptations in red seaweeds to the harsh intertidal environment.</title>
        <authorList>
            <person name="Wang D."/>
            <person name="Mao Y."/>
        </authorList>
    </citation>
    <scope>NUCLEOTIDE SEQUENCE</scope>
    <source>
        <tissue evidence="1">Gametophyte</tissue>
    </source>
</reference>
<organism evidence="1 2">
    <name type="scientific">Pyropia yezoensis</name>
    <name type="common">Susabi-nori</name>
    <name type="synonym">Porphyra yezoensis</name>
    <dbReference type="NCBI Taxonomy" id="2788"/>
    <lineage>
        <taxon>Eukaryota</taxon>
        <taxon>Rhodophyta</taxon>
        <taxon>Bangiophyceae</taxon>
        <taxon>Bangiales</taxon>
        <taxon>Bangiaceae</taxon>
        <taxon>Pyropia</taxon>
    </lineage>
</organism>
<evidence type="ECO:0000313" key="2">
    <source>
        <dbReference type="Proteomes" id="UP000798662"/>
    </source>
</evidence>
<name>A0ACC3CHQ8_PYRYE</name>
<dbReference type="EMBL" id="CM020620">
    <property type="protein sequence ID" value="KAK1869398.1"/>
    <property type="molecule type" value="Genomic_DNA"/>
</dbReference>
<evidence type="ECO:0000313" key="1">
    <source>
        <dbReference type="EMBL" id="KAK1869398.1"/>
    </source>
</evidence>
<dbReference type="Proteomes" id="UP000798662">
    <property type="component" value="Chromosome 3"/>
</dbReference>
<gene>
    <name evidence="1" type="ORF">I4F81_011875</name>
</gene>
<keyword evidence="2" id="KW-1185">Reference proteome</keyword>
<comment type="caution">
    <text evidence="1">The sequence shown here is derived from an EMBL/GenBank/DDBJ whole genome shotgun (WGS) entry which is preliminary data.</text>
</comment>